<dbReference type="InterPro" id="IPR002073">
    <property type="entry name" value="PDEase_catalytic_dom"/>
</dbReference>
<sequence>MFIVICHPSVDGDGVNLLAEAPPPTLSPSPETVGVELSEPENSESFHDALFAPTENRDTDQVTMRFVRGVDEALSSLSEPESESDSLTEKVYNGDPFYEPGYPGGGTRPLKQSDVSFDAHAFENILGPGAYIVLFLYWFVSHKIHLLTSVPSKDMMKYLLAVYKMTLDCPFSNRIHTLDALQMAIVTSASFQSNPHSARLMPPIVRFILLLAVVSRNIDRPGISLDYAHNTWNSVVVMHGPVAPFEKQACLVALHLLTHTGILGHMRRGSTILFREAVVATNSRNIQPLRYIVRRRTFSVPYREFGTTDLVPSALLRPDSDLGRTQTLILKVLALTASIGNAARPWQTTQRFGRNRTRQSFGSGCLESEAGLVVPPRRCMDRDPEFICSTCQLEFCRERVVPFLDAVQGMAMRHRLVCLERTFAVLLRQARRNQSHWEECQ</sequence>
<dbReference type="Pfam" id="PF00233">
    <property type="entry name" value="PDEase_I"/>
    <property type="match status" value="1"/>
</dbReference>
<comment type="caution">
    <text evidence="4">The sequence shown here is derived from an EMBL/GenBank/DDBJ whole genome shotgun (WGS) entry which is preliminary data.</text>
</comment>
<feature type="domain" description="PDEase" evidence="3">
    <location>
        <begin position="172"/>
        <end position="410"/>
    </location>
</feature>
<keyword evidence="2" id="KW-0378">Hydrolase</keyword>
<dbReference type="PANTHER" id="PTHR11347">
    <property type="entry name" value="CYCLIC NUCLEOTIDE PHOSPHODIESTERASE"/>
    <property type="match status" value="1"/>
</dbReference>
<gene>
    <name evidence="4" type="ORF">KIPB_001102</name>
</gene>
<dbReference type="GO" id="GO:0046872">
    <property type="term" value="F:metal ion binding"/>
    <property type="evidence" value="ECO:0007669"/>
    <property type="project" value="UniProtKB-KW"/>
</dbReference>
<keyword evidence="1" id="KW-0479">Metal-binding</keyword>
<reference evidence="4 5" key="1">
    <citation type="journal article" date="2018" name="PLoS ONE">
        <title>The draft genome of Kipferlia bialata reveals reductive genome evolution in fornicate parasites.</title>
        <authorList>
            <person name="Tanifuji G."/>
            <person name="Takabayashi S."/>
            <person name="Kume K."/>
            <person name="Takagi M."/>
            <person name="Nakayama T."/>
            <person name="Kamikawa R."/>
            <person name="Inagaki Y."/>
            <person name="Hashimoto T."/>
        </authorList>
    </citation>
    <scope>NUCLEOTIDE SEQUENCE [LARGE SCALE GENOMIC DNA]</scope>
    <source>
        <strain evidence="4">NY0173</strain>
    </source>
</reference>
<evidence type="ECO:0000313" key="5">
    <source>
        <dbReference type="Proteomes" id="UP000265618"/>
    </source>
</evidence>
<dbReference type="GO" id="GO:0007165">
    <property type="term" value="P:signal transduction"/>
    <property type="evidence" value="ECO:0007669"/>
    <property type="project" value="InterPro"/>
</dbReference>
<dbReference type="EMBL" id="BDIP01000144">
    <property type="protein sequence ID" value="GIQ80322.1"/>
    <property type="molecule type" value="Genomic_DNA"/>
</dbReference>
<accession>A0A9K3GF09</accession>
<evidence type="ECO:0000256" key="2">
    <source>
        <dbReference type="ARBA" id="ARBA00022801"/>
    </source>
</evidence>
<evidence type="ECO:0000313" key="4">
    <source>
        <dbReference type="EMBL" id="GIQ80322.1"/>
    </source>
</evidence>
<dbReference type="AlphaFoldDB" id="A0A9K3GF09"/>
<organism evidence="4 5">
    <name type="scientific">Kipferlia bialata</name>
    <dbReference type="NCBI Taxonomy" id="797122"/>
    <lineage>
        <taxon>Eukaryota</taxon>
        <taxon>Metamonada</taxon>
        <taxon>Carpediemonas-like organisms</taxon>
        <taxon>Kipferlia</taxon>
    </lineage>
</organism>
<evidence type="ECO:0000256" key="1">
    <source>
        <dbReference type="ARBA" id="ARBA00022723"/>
    </source>
</evidence>
<dbReference type="Proteomes" id="UP000265618">
    <property type="component" value="Unassembled WGS sequence"/>
</dbReference>
<name>A0A9K3GF09_9EUKA</name>
<dbReference type="InterPro" id="IPR036971">
    <property type="entry name" value="PDEase_catalytic_dom_sf"/>
</dbReference>
<proteinExistence type="predicted"/>
<dbReference type="SUPFAM" id="SSF109604">
    <property type="entry name" value="HD-domain/PDEase-like"/>
    <property type="match status" value="1"/>
</dbReference>
<keyword evidence="5" id="KW-1185">Reference proteome</keyword>
<evidence type="ECO:0000259" key="3">
    <source>
        <dbReference type="Pfam" id="PF00233"/>
    </source>
</evidence>
<protein>
    <recommendedName>
        <fullName evidence="3">PDEase domain-containing protein</fullName>
    </recommendedName>
</protein>
<dbReference type="Gene3D" id="1.10.1300.10">
    <property type="entry name" value="3'5'-cyclic nucleotide phosphodiesterase, catalytic domain"/>
    <property type="match status" value="1"/>
</dbReference>
<dbReference type="GO" id="GO:0004114">
    <property type="term" value="F:3',5'-cyclic-nucleotide phosphodiesterase activity"/>
    <property type="evidence" value="ECO:0007669"/>
    <property type="project" value="InterPro"/>
</dbReference>